<evidence type="ECO:0000259" key="6">
    <source>
        <dbReference type="PROSITE" id="PS51192"/>
    </source>
</evidence>
<dbReference type="InterPro" id="IPR027417">
    <property type="entry name" value="P-loop_NTPase"/>
</dbReference>
<dbReference type="Pfam" id="PF00271">
    <property type="entry name" value="Helicase_C"/>
    <property type="match status" value="1"/>
</dbReference>
<feature type="compositionally biased region" description="Basic and acidic residues" evidence="5">
    <location>
        <begin position="1"/>
        <end position="12"/>
    </location>
</feature>
<organism evidence="8 9">
    <name type="scientific">Yasminevirus sp. GU-2018</name>
    <dbReference type="NCBI Taxonomy" id="2420051"/>
    <lineage>
        <taxon>Viruses</taxon>
        <taxon>Varidnaviria</taxon>
        <taxon>Bamfordvirae</taxon>
        <taxon>Nucleocytoviricota</taxon>
        <taxon>Megaviricetes</taxon>
        <taxon>Imitervirales</taxon>
        <taxon>Mimiviridae</taxon>
        <taxon>Klosneuvirinae</taxon>
        <taxon>Yasminevirus</taxon>
        <taxon>Yasminevirus saudimassiliense</taxon>
    </lineage>
</organism>
<name>A0A5K0UBZ1_9VIRU</name>
<feature type="region of interest" description="Disordered" evidence="5">
    <location>
        <begin position="142"/>
        <end position="189"/>
    </location>
</feature>
<reference evidence="8 9" key="1">
    <citation type="submission" date="2018-10" db="EMBL/GenBank/DDBJ databases">
        <authorList>
            <consortium name="IHU Genomes"/>
        </authorList>
    </citation>
    <scope>NUCLEOTIDE SEQUENCE [LARGE SCALE GENOMIC DNA]</scope>
    <source>
        <strain evidence="8 9">A1</strain>
    </source>
</reference>
<dbReference type="EMBL" id="UPSH01000001">
    <property type="protein sequence ID" value="VBB18746.1"/>
    <property type="molecule type" value="Genomic_DNA"/>
</dbReference>
<feature type="compositionally biased region" description="Acidic residues" evidence="5">
    <location>
        <begin position="166"/>
        <end position="189"/>
    </location>
</feature>
<dbReference type="Proteomes" id="UP000594342">
    <property type="component" value="Unassembled WGS sequence"/>
</dbReference>
<evidence type="ECO:0000259" key="7">
    <source>
        <dbReference type="PROSITE" id="PS51194"/>
    </source>
</evidence>
<sequence length="772" mass="86804">MSRYGVKVDKSTSSRSPNAPKSVTTVKSVKKAKPQESDDEYDSIEEAESNDVESIMSDEDVEEDVNDDDNNSDDEEPDEKPTKTSVKPSNKSSNTSKSTKIKDADDSDGDDAHVVPTKSMFKPTVKPIVKPVIKPMAKLDNKVTKTASKTVVKASTSKKVVKHESDDEVEENEEESEVDEIDNEEEEEDVVPKKKVLQPVKKNVKPVTVSTSKSPVVAKPSTKVIVKPAPVEMDAYEKANLNTEKYKKAKRLLKANFGHDNFKPYQYKIIDGIVSGKDVVAVMPTGYGKSLCFQMPPLITGEVAIVISPLIALMADQKMILDKLGMSSCCYNSTLSQKKKKEVEDGLVNGAYHILYITPESLVSCSKLIDRIYESQGICMIAIDEAHCLSSYGFDFRPKYREIVNTRKILRGVPVLAVTATATDKVIADIQTVMEMKNHDLIKTSFDRPNLTINVKMYSQNTLDQIVKILQDADGPAIVYCLTKNDTETMAESLRVAGVEAKAYHSGLNKNERFETQEQFMNGEYRCITATIAFGMGINKPDIRTVIHYGCPQNIESYYQEIGRAGRDGKESSCYLFYKQKDFIIQQRFINEIKDARYKQVRNNLLQVISSYVNTNSCRRKYILNYFGQKTDDITCGKCDNCNVVQQKVSKKDEHKLFQVLSTVLTIQVTKGYSFGMSTLVLILKGSSAQKVQKWMKDLAYFGSMKNDPVKQVNEFIHKAVELGYLEDHDVGGCVRVLRCTDYGIKFGQEYEEKLNKMIKNRDMDIDKLVLE</sequence>
<dbReference type="GO" id="GO:0043138">
    <property type="term" value="F:3'-5' DNA helicase activity"/>
    <property type="evidence" value="ECO:0007669"/>
    <property type="project" value="InterPro"/>
</dbReference>
<dbReference type="InterPro" id="IPR032284">
    <property type="entry name" value="RecQ_Zn-bd"/>
</dbReference>
<keyword evidence="4" id="KW-0067">ATP-binding</keyword>
<dbReference type="InterPro" id="IPR001650">
    <property type="entry name" value="Helicase_C-like"/>
</dbReference>
<evidence type="ECO:0000313" key="9">
    <source>
        <dbReference type="Proteomes" id="UP000594342"/>
    </source>
</evidence>
<dbReference type="GO" id="GO:0006260">
    <property type="term" value="P:DNA replication"/>
    <property type="evidence" value="ECO:0007669"/>
    <property type="project" value="InterPro"/>
</dbReference>
<dbReference type="FunFam" id="3.40.50.300:FF:001389">
    <property type="entry name" value="ATP-dependent DNA helicase RecQ"/>
    <property type="match status" value="1"/>
</dbReference>
<proteinExistence type="predicted"/>
<dbReference type="InterPro" id="IPR036390">
    <property type="entry name" value="WH_DNA-bd_sf"/>
</dbReference>
<dbReference type="InterPro" id="IPR011545">
    <property type="entry name" value="DEAD/DEAH_box_helicase_dom"/>
</dbReference>
<dbReference type="PANTHER" id="PTHR13710:SF120">
    <property type="entry name" value="BIFUNCTIONAL 3'-5' EXONUCLEASE_ATP-DEPENDENT HELICASE WRN"/>
    <property type="match status" value="1"/>
</dbReference>
<keyword evidence="3 8" id="KW-0347">Helicase</keyword>
<dbReference type="SUPFAM" id="SSF52540">
    <property type="entry name" value="P-loop containing nucleoside triphosphate hydrolases"/>
    <property type="match status" value="1"/>
</dbReference>
<dbReference type="CDD" id="cd18794">
    <property type="entry name" value="SF2_C_RecQ"/>
    <property type="match status" value="1"/>
</dbReference>
<dbReference type="GO" id="GO:0005524">
    <property type="term" value="F:ATP binding"/>
    <property type="evidence" value="ECO:0007669"/>
    <property type="project" value="UniProtKB-KW"/>
</dbReference>
<dbReference type="PROSITE" id="PS51194">
    <property type="entry name" value="HELICASE_CTER"/>
    <property type="match status" value="1"/>
</dbReference>
<evidence type="ECO:0000256" key="5">
    <source>
        <dbReference type="SAM" id="MobiDB-lite"/>
    </source>
</evidence>
<dbReference type="GO" id="GO:0000724">
    <property type="term" value="P:double-strand break repair via homologous recombination"/>
    <property type="evidence" value="ECO:0007669"/>
    <property type="project" value="TreeGrafter"/>
</dbReference>
<dbReference type="GO" id="GO:0009378">
    <property type="term" value="F:four-way junction helicase activity"/>
    <property type="evidence" value="ECO:0007669"/>
    <property type="project" value="TreeGrafter"/>
</dbReference>
<dbReference type="InterPro" id="IPR036388">
    <property type="entry name" value="WH-like_DNA-bd_sf"/>
</dbReference>
<dbReference type="NCBIfam" id="TIGR00614">
    <property type="entry name" value="recQ_fam"/>
    <property type="match status" value="1"/>
</dbReference>
<feature type="domain" description="Helicase C-terminal" evidence="7">
    <location>
        <begin position="462"/>
        <end position="609"/>
    </location>
</feature>
<feature type="compositionally biased region" description="Low complexity" evidence="5">
    <location>
        <begin position="83"/>
        <end position="98"/>
    </location>
</feature>
<dbReference type="SUPFAM" id="SSF46785">
    <property type="entry name" value="Winged helix' DNA-binding domain"/>
    <property type="match status" value="1"/>
</dbReference>
<dbReference type="Gene3D" id="3.40.50.300">
    <property type="entry name" value="P-loop containing nucleotide triphosphate hydrolases"/>
    <property type="match status" value="2"/>
</dbReference>
<feature type="compositionally biased region" description="Low complexity" evidence="5">
    <location>
        <begin position="144"/>
        <end position="158"/>
    </location>
</feature>
<gene>
    <name evidence="8" type="ORF">YASMINEVIRUS_1278</name>
</gene>
<dbReference type="InterPro" id="IPR004589">
    <property type="entry name" value="DNA_helicase_ATP-dep_RecQ"/>
</dbReference>
<evidence type="ECO:0000256" key="1">
    <source>
        <dbReference type="ARBA" id="ARBA00022741"/>
    </source>
</evidence>
<keyword evidence="2" id="KW-0378">Hydrolase</keyword>
<protein>
    <submittedName>
        <fullName evidence="8">ATP-dependent helicase homolog</fullName>
    </submittedName>
</protein>
<dbReference type="GO" id="GO:0016787">
    <property type="term" value="F:hydrolase activity"/>
    <property type="evidence" value="ECO:0007669"/>
    <property type="project" value="UniProtKB-KW"/>
</dbReference>
<feature type="domain" description="Helicase ATP-binding" evidence="6">
    <location>
        <begin position="270"/>
        <end position="440"/>
    </location>
</feature>
<evidence type="ECO:0000256" key="2">
    <source>
        <dbReference type="ARBA" id="ARBA00022801"/>
    </source>
</evidence>
<accession>A0A5K0UBZ1</accession>
<dbReference type="SMART" id="SM00956">
    <property type="entry name" value="RQC"/>
    <property type="match status" value="1"/>
</dbReference>
<evidence type="ECO:0000256" key="4">
    <source>
        <dbReference type="ARBA" id="ARBA00022840"/>
    </source>
</evidence>
<dbReference type="Pfam" id="PF00270">
    <property type="entry name" value="DEAD"/>
    <property type="match status" value="1"/>
</dbReference>
<dbReference type="SMART" id="SM00490">
    <property type="entry name" value="HELICc"/>
    <property type="match status" value="1"/>
</dbReference>
<dbReference type="PANTHER" id="PTHR13710">
    <property type="entry name" value="DNA HELICASE RECQ FAMILY MEMBER"/>
    <property type="match status" value="1"/>
</dbReference>
<dbReference type="PROSITE" id="PS51192">
    <property type="entry name" value="HELICASE_ATP_BIND_1"/>
    <property type="match status" value="1"/>
</dbReference>
<evidence type="ECO:0000313" key="8">
    <source>
        <dbReference type="EMBL" id="VBB18746.1"/>
    </source>
</evidence>
<comment type="caution">
    <text evidence="8">The sequence shown here is derived from an EMBL/GenBank/DDBJ whole genome shotgun (WGS) entry which is preliminary data.</text>
</comment>
<dbReference type="SMART" id="SM00487">
    <property type="entry name" value="DEXDc"/>
    <property type="match status" value="1"/>
</dbReference>
<dbReference type="Gene3D" id="1.10.10.10">
    <property type="entry name" value="Winged helix-like DNA-binding domain superfamily/Winged helix DNA-binding domain"/>
    <property type="match status" value="1"/>
</dbReference>
<dbReference type="InterPro" id="IPR014001">
    <property type="entry name" value="Helicase_ATP-bd"/>
</dbReference>
<dbReference type="Pfam" id="PF09382">
    <property type="entry name" value="RQC"/>
    <property type="match status" value="1"/>
</dbReference>
<keyword evidence="1" id="KW-0547">Nucleotide-binding</keyword>
<dbReference type="Pfam" id="PF16124">
    <property type="entry name" value="RecQ_Zn_bind"/>
    <property type="match status" value="1"/>
</dbReference>
<feature type="compositionally biased region" description="Acidic residues" evidence="5">
    <location>
        <begin position="37"/>
        <end position="78"/>
    </location>
</feature>
<dbReference type="GO" id="GO:0003676">
    <property type="term" value="F:nucleic acid binding"/>
    <property type="evidence" value="ECO:0007669"/>
    <property type="project" value="InterPro"/>
</dbReference>
<dbReference type="CDD" id="cd17920">
    <property type="entry name" value="DEXHc_RecQ"/>
    <property type="match status" value="1"/>
</dbReference>
<dbReference type="InterPro" id="IPR018982">
    <property type="entry name" value="RQC_domain"/>
</dbReference>
<feature type="region of interest" description="Disordered" evidence="5">
    <location>
        <begin position="1"/>
        <end position="118"/>
    </location>
</feature>
<keyword evidence="9" id="KW-1185">Reference proteome</keyword>
<evidence type="ECO:0000256" key="3">
    <source>
        <dbReference type="ARBA" id="ARBA00022806"/>
    </source>
</evidence>